<keyword evidence="3" id="KW-1185">Reference proteome</keyword>
<evidence type="ECO:0000313" key="2">
    <source>
        <dbReference type="EMBL" id="EPS94265.1"/>
    </source>
</evidence>
<feature type="region of interest" description="Disordered" evidence="1">
    <location>
        <begin position="1"/>
        <end position="127"/>
    </location>
</feature>
<gene>
    <name evidence="2" type="ORF">FOMPIDRAFT_1020162</name>
</gene>
<organism evidence="2 3">
    <name type="scientific">Fomitopsis schrenkii</name>
    <name type="common">Brown rot fungus</name>
    <dbReference type="NCBI Taxonomy" id="2126942"/>
    <lineage>
        <taxon>Eukaryota</taxon>
        <taxon>Fungi</taxon>
        <taxon>Dikarya</taxon>
        <taxon>Basidiomycota</taxon>
        <taxon>Agaricomycotina</taxon>
        <taxon>Agaricomycetes</taxon>
        <taxon>Polyporales</taxon>
        <taxon>Fomitopsis</taxon>
    </lineage>
</organism>
<feature type="compositionally biased region" description="Basic residues" evidence="1">
    <location>
        <begin position="22"/>
        <end position="33"/>
    </location>
</feature>
<feature type="compositionally biased region" description="Polar residues" evidence="1">
    <location>
        <begin position="102"/>
        <end position="119"/>
    </location>
</feature>
<name>S8EXJ4_FOMSC</name>
<evidence type="ECO:0000256" key="1">
    <source>
        <dbReference type="SAM" id="MobiDB-lite"/>
    </source>
</evidence>
<feature type="compositionally biased region" description="Basic and acidic residues" evidence="1">
    <location>
        <begin position="49"/>
        <end position="95"/>
    </location>
</feature>
<feature type="compositionally biased region" description="Polar residues" evidence="1">
    <location>
        <begin position="37"/>
        <end position="48"/>
    </location>
</feature>
<sequence>MVTTEQPTQEHETPGSPPGKINRQKKPVNQKNKRLTEATQQAASSHTQGGRDEDARKTNPSEQQKDDTRRNREGQKRHQDHTTGRQHRQIPDWKARHARTTGHPSVSEGDSPTSPTDTRTQVHDVTR</sequence>
<reference evidence="2 3" key="1">
    <citation type="journal article" date="2012" name="Science">
        <title>The Paleozoic origin of enzymatic lignin decomposition reconstructed from 31 fungal genomes.</title>
        <authorList>
            <person name="Floudas D."/>
            <person name="Binder M."/>
            <person name="Riley R."/>
            <person name="Barry K."/>
            <person name="Blanchette R.A."/>
            <person name="Henrissat B."/>
            <person name="Martinez A.T."/>
            <person name="Otillar R."/>
            <person name="Spatafora J.W."/>
            <person name="Yadav J.S."/>
            <person name="Aerts A."/>
            <person name="Benoit I."/>
            <person name="Boyd A."/>
            <person name="Carlson A."/>
            <person name="Copeland A."/>
            <person name="Coutinho P.M."/>
            <person name="de Vries R.P."/>
            <person name="Ferreira P."/>
            <person name="Findley K."/>
            <person name="Foster B."/>
            <person name="Gaskell J."/>
            <person name="Glotzer D."/>
            <person name="Gorecki P."/>
            <person name="Heitman J."/>
            <person name="Hesse C."/>
            <person name="Hori C."/>
            <person name="Igarashi K."/>
            <person name="Jurgens J.A."/>
            <person name="Kallen N."/>
            <person name="Kersten P."/>
            <person name="Kohler A."/>
            <person name="Kuees U."/>
            <person name="Kumar T.K.A."/>
            <person name="Kuo A."/>
            <person name="LaButti K."/>
            <person name="Larrondo L.F."/>
            <person name="Lindquist E."/>
            <person name="Ling A."/>
            <person name="Lombard V."/>
            <person name="Lucas S."/>
            <person name="Lundell T."/>
            <person name="Martin R."/>
            <person name="McLaughlin D.J."/>
            <person name="Morgenstern I."/>
            <person name="Morin E."/>
            <person name="Murat C."/>
            <person name="Nagy L.G."/>
            <person name="Nolan M."/>
            <person name="Ohm R.A."/>
            <person name="Patyshakuliyeva A."/>
            <person name="Rokas A."/>
            <person name="Ruiz-Duenas F.J."/>
            <person name="Sabat G."/>
            <person name="Salamov A."/>
            <person name="Samejima M."/>
            <person name="Schmutz J."/>
            <person name="Slot J.C."/>
            <person name="St John F."/>
            <person name="Stenlid J."/>
            <person name="Sun H."/>
            <person name="Sun S."/>
            <person name="Syed K."/>
            <person name="Tsang A."/>
            <person name="Wiebenga A."/>
            <person name="Young D."/>
            <person name="Pisabarro A."/>
            <person name="Eastwood D.C."/>
            <person name="Martin F."/>
            <person name="Cullen D."/>
            <person name="Grigoriev I.V."/>
            <person name="Hibbett D.S."/>
        </authorList>
    </citation>
    <scope>NUCLEOTIDE SEQUENCE</scope>
    <source>
        <strain evidence="3">FP-58527</strain>
    </source>
</reference>
<proteinExistence type="predicted"/>
<dbReference type="InParanoid" id="S8EXJ4"/>
<protein>
    <submittedName>
        <fullName evidence="2">Uncharacterized protein</fullName>
    </submittedName>
</protein>
<dbReference type="Proteomes" id="UP000015241">
    <property type="component" value="Unassembled WGS sequence"/>
</dbReference>
<dbReference type="AlphaFoldDB" id="S8EXJ4"/>
<accession>S8EXJ4</accession>
<dbReference type="EMBL" id="KE504239">
    <property type="protein sequence ID" value="EPS94265.1"/>
    <property type="molecule type" value="Genomic_DNA"/>
</dbReference>
<evidence type="ECO:0000313" key="3">
    <source>
        <dbReference type="Proteomes" id="UP000015241"/>
    </source>
</evidence>
<dbReference type="HOGENOM" id="CLU_1970606_0_0_1"/>